<organism evidence="1">
    <name type="scientific">Culex pipiens</name>
    <name type="common">House mosquito</name>
    <dbReference type="NCBI Taxonomy" id="7175"/>
    <lineage>
        <taxon>Eukaryota</taxon>
        <taxon>Metazoa</taxon>
        <taxon>Ecdysozoa</taxon>
        <taxon>Arthropoda</taxon>
        <taxon>Hexapoda</taxon>
        <taxon>Insecta</taxon>
        <taxon>Pterygota</taxon>
        <taxon>Neoptera</taxon>
        <taxon>Endopterygota</taxon>
        <taxon>Diptera</taxon>
        <taxon>Nematocera</taxon>
        <taxon>Culicoidea</taxon>
        <taxon>Culicidae</taxon>
        <taxon>Culicinae</taxon>
        <taxon>Culicini</taxon>
        <taxon>Culex</taxon>
        <taxon>Culex</taxon>
    </lineage>
</organism>
<dbReference type="EMBL" id="HBUE01264184">
    <property type="protein sequence ID" value="CAG6560595.1"/>
    <property type="molecule type" value="Transcribed_RNA"/>
</dbReference>
<dbReference type="PANTHER" id="PTHR34561">
    <property type="entry name" value="NADH DEHYDROGENASE [UBIQUINONE] 1 ALPHA SUBCOMPLEX ASSEMBLY FACTOR 8"/>
    <property type="match status" value="1"/>
</dbReference>
<proteinExistence type="predicted"/>
<name>A0A8D8DCR6_CULPI</name>
<dbReference type="PANTHER" id="PTHR34561:SF1">
    <property type="entry name" value="NADH DEHYDROGENASE [UBIQUINONE] 1 ALPHA SUBCOMPLEX ASSEMBLY FACTOR 8"/>
    <property type="match status" value="1"/>
</dbReference>
<dbReference type="GO" id="GO:0032981">
    <property type="term" value="P:mitochondrial respiratory chain complex I assembly"/>
    <property type="evidence" value="ECO:0007669"/>
    <property type="project" value="InterPro"/>
</dbReference>
<dbReference type="AlphaFoldDB" id="A0A8D8DCR6"/>
<protein>
    <submittedName>
        <fullName evidence="1">(northern house mosquito) hypothetical protein</fullName>
    </submittedName>
</protein>
<dbReference type="EMBL" id="HBUE01159056">
    <property type="protein sequence ID" value="CAG6509221.1"/>
    <property type="molecule type" value="Transcribed_RNA"/>
</dbReference>
<sequence>MVVGLDRVGAVDLLLEAPLRRVHRGGEPEQARASVVPDWAQVKRMESVRKANQRLRNYPVLLAKCSVAAAAYATCVTTDLNVAHRVCEKEFQQFQQCLQKAAREMGTKL</sequence>
<evidence type="ECO:0000313" key="1">
    <source>
        <dbReference type="EMBL" id="CAG6509221.1"/>
    </source>
</evidence>
<dbReference type="GO" id="GO:0005739">
    <property type="term" value="C:mitochondrion"/>
    <property type="evidence" value="ECO:0007669"/>
    <property type="project" value="InterPro"/>
</dbReference>
<reference evidence="1" key="1">
    <citation type="submission" date="2021-05" db="EMBL/GenBank/DDBJ databases">
        <authorList>
            <person name="Alioto T."/>
            <person name="Alioto T."/>
            <person name="Gomez Garrido J."/>
        </authorList>
    </citation>
    <scope>NUCLEOTIDE SEQUENCE</scope>
</reference>
<dbReference type="InterPro" id="IPR034595">
    <property type="entry name" value="NDUFAF8"/>
</dbReference>
<accession>A0A8D8DCR6</accession>